<dbReference type="AlphaFoldDB" id="A0A437C183"/>
<name>A0A437C183_ORYJA</name>
<evidence type="ECO:0000256" key="1">
    <source>
        <dbReference type="ARBA" id="ARBA00008828"/>
    </source>
</evidence>
<dbReference type="GO" id="GO:0005634">
    <property type="term" value="C:nucleus"/>
    <property type="evidence" value="ECO:0007669"/>
    <property type="project" value="TreeGrafter"/>
</dbReference>
<accession>A0A437C183</accession>
<evidence type="ECO:0008006" key="7">
    <source>
        <dbReference type="Google" id="ProtNLM"/>
    </source>
</evidence>
<feature type="non-terminal residue" evidence="5">
    <location>
        <position position="1"/>
    </location>
</feature>
<dbReference type="OrthoDB" id="686784at2759"/>
<feature type="domain" description="Interferon-related developmental regulator C-terminal" evidence="3">
    <location>
        <begin position="427"/>
        <end position="479"/>
    </location>
</feature>
<dbReference type="PANTHER" id="PTHR12354:SF6">
    <property type="entry name" value="INTERFERON-RELATED DEVELOPMENTAL REGULATOR 1"/>
    <property type="match status" value="1"/>
</dbReference>
<dbReference type="InterPro" id="IPR016024">
    <property type="entry name" value="ARM-type_fold"/>
</dbReference>
<dbReference type="Gene3D" id="1.25.10.10">
    <property type="entry name" value="Leucine-rich Repeat Variant"/>
    <property type="match status" value="1"/>
</dbReference>
<organism evidence="5 6">
    <name type="scientific">Oryzias javanicus</name>
    <name type="common">Javanese ricefish</name>
    <name type="synonym">Aplocheilus javanicus</name>
    <dbReference type="NCBI Taxonomy" id="123683"/>
    <lineage>
        <taxon>Eukaryota</taxon>
        <taxon>Metazoa</taxon>
        <taxon>Chordata</taxon>
        <taxon>Craniata</taxon>
        <taxon>Vertebrata</taxon>
        <taxon>Euteleostomi</taxon>
        <taxon>Actinopterygii</taxon>
        <taxon>Neopterygii</taxon>
        <taxon>Teleostei</taxon>
        <taxon>Neoteleostei</taxon>
        <taxon>Acanthomorphata</taxon>
        <taxon>Ovalentaria</taxon>
        <taxon>Atherinomorphae</taxon>
        <taxon>Beloniformes</taxon>
        <taxon>Adrianichthyidae</taxon>
        <taxon>Oryziinae</taxon>
        <taxon>Oryzias</taxon>
    </lineage>
</organism>
<dbReference type="SUPFAM" id="SSF48371">
    <property type="entry name" value="ARM repeat"/>
    <property type="match status" value="1"/>
</dbReference>
<dbReference type="InterPro" id="IPR007701">
    <property type="entry name" value="Interferon-rel_develop_reg_N"/>
</dbReference>
<gene>
    <name evidence="5" type="ORF">OJAV_G00221300</name>
</gene>
<dbReference type="Proteomes" id="UP000283210">
    <property type="component" value="Chromosome 23"/>
</dbReference>
<feature type="domain" description="Interferon-related developmental regulator N-terminal" evidence="4">
    <location>
        <begin position="306"/>
        <end position="382"/>
    </location>
</feature>
<comment type="similarity">
    <text evidence="1">Belongs to the IFRD family.</text>
</comment>
<proteinExistence type="inferred from homology"/>
<dbReference type="InterPro" id="IPR011989">
    <property type="entry name" value="ARM-like"/>
</dbReference>
<dbReference type="PANTHER" id="PTHR12354">
    <property type="entry name" value="INTERFERON-RELATED DEVELOPMENTAL REGULATOR"/>
    <property type="match status" value="1"/>
</dbReference>
<feature type="compositionally biased region" description="Basic residues" evidence="2">
    <location>
        <begin position="91"/>
        <end position="100"/>
    </location>
</feature>
<evidence type="ECO:0000259" key="4">
    <source>
        <dbReference type="Pfam" id="PF05004"/>
    </source>
</evidence>
<dbReference type="Pfam" id="PF04836">
    <property type="entry name" value="IFRD_C"/>
    <property type="match status" value="1"/>
</dbReference>
<reference evidence="5 6" key="1">
    <citation type="submission" date="2018-11" db="EMBL/GenBank/DDBJ databases">
        <authorList>
            <person name="Lopez-Roques C."/>
            <person name="Donnadieu C."/>
            <person name="Bouchez O."/>
            <person name="Klopp C."/>
            <person name="Cabau C."/>
            <person name="Zahm M."/>
        </authorList>
    </citation>
    <scope>NUCLEOTIDE SEQUENCE [LARGE SCALE GENOMIC DNA]</scope>
    <source>
        <strain evidence="5">RS831</strain>
        <tissue evidence="5">Whole body</tissue>
    </source>
</reference>
<reference evidence="5 6" key="2">
    <citation type="submission" date="2019-01" db="EMBL/GenBank/DDBJ databases">
        <title>A chromosome length genome reference of the Java medaka (oryzias javanicus).</title>
        <authorList>
            <person name="Herpin A."/>
            <person name="Takehana Y."/>
            <person name="Naruse K."/>
            <person name="Ansai S."/>
            <person name="Kawaguchi M."/>
        </authorList>
    </citation>
    <scope>NUCLEOTIDE SEQUENCE [LARGE SCALE GENOMIC DNA]</scope>
    <source>
        <strain evidence="5">RS831</strain>
        <tissue evidence="5">Whole body</tissue>
    </source>
</reference>
<dbReference type="EMBL" id="CM012459">
    <property type="protein sequence ID" value="RVE56447.1"/>
    <property type="molecule type" value="Genomic_DNA"/>
</dbReference>
<feature type="domain" description="Interferon-related developmental regulator N-terminal" evidence="4">
    <location>
        <begin position="120"/>
        <end position="301"/>
    </location>
</feature>
<protein>
    <recommendedName>
        <fullName evidence="7">Interferon-related developmental regulator 1</fullName>
    </recommendedName>
</protein>
<keyword evidence="6" id="KW-1185">Reference proteome</keyword>
<evidence type="ECO:0000256" key="2">
    <source>
        <dbReference type="SAM" id="MobiDB-lite"/>
    </source>
</evidence>
<sequence>RHVSSSCLIGERCRETASSPWCRYKVGSRSLAAEHWCMRGKCIVSANSLFPRSPSISFYPLCHGNIFTLLDNTIKAGRVLADFGSNLNLHKMPRTKKKNSKGGQHGAVQPFSDEDASIETLSHCSSFSDSTSVADEGGDGSEDTAQEDFQYKLKGFIDSTVDKSAKTRQGALDGLKTAMATRILYEFISERRMTITDSIERCLKKGKGEEQRAAASLACLLCIQLGSGIESEEVFKTLKPIFKNILADGSANIQARQAVATSLGLCTLVAEDDVLDVQATMECFENLFTRSYARADGYPAQASPKTAEAAESEDVNMRIVAGETIALLFELARDTEPEFEFEDWDQLCVKLSALATDCNKHRAKNDKRKQRSVFRDVLKAVEDGDFQSETIRFGTERMSIDSWVRKRTYDAFREFVGSGMNYHLQANEFIRDVFELGPPMLVDSATMKAMKISRFERHLHNSAAFKARTKARSKFRDKRVDVGEF</sequence>
<feature type="region of interest" description="Disordered" evidence="2">
    <location>
        <begin position="91"/>
        <end position="110"/>
    </location>
</feature>
<dbReference type="InterPro" id="IPR039777">
    <property type="entry name" value="IFRD"/>
</dbReference>
<dbReference type="Pfam" id="PF05004">
    <property type="entry name" value="IFRD"/>
    <property type="match status" value="2"/>
</dbReference>
<evidence type="ECO:0000259" key="3">
    <source>
        <dbReference type="Pfam" id="PF04836"/>
    </source>
</evidence>
<dbReference type="InterPro" id="IPR006921">
    <property type="entry name" value="Interferon-rel_develop_reg_C"/>
</dbReference>
<evidence type="ECO:0000313" key="5">
    <source>
        <dbReference type="EMBL" id="RVE56447.1"/>
    </source>
</evidence>
<evidence type="ECO:0000313" key="6">
    <source>
        <dbReference type="Proteomes" id="UP000283210"/>
    </source>
</evidence>